<evidence type="ECO:0008006" key="3">
    <source>
        <dbReference type="Google" id="ProtNLM"/>
    </source>
</evidence>
<protein>
    <recommendedName>
        <fullName evidence="3">DUF559 domain-containing protein</fullName>
    </recommendedName>
</protein>
<keyword evidence="2" id="KW-1185">Reference proteome</keyword>
<sequence length="452" mass="53062">MTSELINKCYENYLNIDLKSIHFEMNLYSEYHTKDGKKLELKDLDLINHPIEFTDESNEVFNLINFQGNNYLISDSNCYACSGVRENLNGRRWVDILIIPNGKNIKISNKNSSVNYSFYTLKLFEFLKSDEDILEFDKLYVKTFSGNEWFSILERIQFLVRSKAQPCDILNAFQTLKLLNPFQLSLISITDGLDINKNDIQNYLLNNNTIPLSIPYISNPSFKFQVSESTNEIIETQDFLDFINSLNNEEVRDFFELNFLEDSLKTENIYPDFKLDILGIKILERWEIDGIIGNVSNLVRSRLSSVNISEKLIREYYKRLKSNLRSIENKIRTQKGFNIVGSLYNESLLYNLIKDAFPKYKVVTQYSPDWLGRQRIDIFIKELNVAIEYNGKQHYEPVTYFGGKEGYLKTVERDKIKKQKCRKNGCELIEVKYDEDLIKSVELIKTRYNNGY</sequence>
<name>A0ABQ1HRB3_9FLAO</name>
<dbReference type="RefSeq" id="WP_188495027.1">
    <property type="nucleotide sequence ID" value="NZ_BMGA01000008.1"/>
</dbReference>
<dbReference type="Proteomes" id="UP000658793">
    <property type="component" value="Unassembled WGS sequence"/>
</dbReference>
<proteinExistence type="predicted"/>
<comment type="caution">
    <text evidence="1">The sequence shown here is derived from an EMBL/GenBank/DDBJ whole genome shotgun (WGS) entry which is preliminary data.</text>
</comment>
<dbReference type="EMBL" id="BMGA01000008">
    <property type="protein sequence ID" value="GGA85429.1"/>
    <property type="molecule type" value="Genomic_DNA"/>
</dbReference>
<dbReference type="Gene3D" id="3.40.960.10">
    <property type="entry name" value="VSR Endonuclease"/>
    <property type="match status" value="1"/>
</dbReference>
<accession>A0ABQ1HRB3</accession>
<reference evidence="2" key="1">
    <citation type="journal article" date="2019" name="Int. J. Syst. Evol. Microbiol.">
        <title>The Global Catalogue of Microorganisms (GCM) 10K type strain sequencing project: providing services to taxonomists for standard genome sequencing and annotation.</title>
        <authorList>
            <consortium name="The Broad Institute Genomics Platform"/>
            <consortium name="The Broad Institute Genome Sequencing Center for Infectious Disease"/>
            <person name="Wu L."/>
            <person name="Ma J."/>
        </authorList>
    </citation>
    <scope>NUCLEOTIDE SEQUENCE [LARGE SCALE GENOMIC DNA]</scope>
    <source>
        <strain evidence="2">CGMCC 1.12811</strain>
    </source>
</reference>
<gene>
    <name evidence="1" type="ORF">GCM10008015_27720</name>
</gene>
<evidence type="ECO:0000313" key="2">
    <source>
        <dbReference type="Proteomes" id="UP000658793"/>
    </source>
</evidence>
<evidence type="ECO:0000313" key="1">
    <source>
        <dbReference type="EMBL" id="GGA85429.1"/>
    </source>
</evidence>
<organism evidence="1 2">
    <name type="scientific">Flavobacterium palustre</name>
    <dbReference type="NCBI Taxonomy" id="1476463"/>
    <lineage>
        <taxon>Bacteria</taxon>
        <taxon>Pseudomonadati</taxon>
        <taxon>Bacteroidota</taxon>
        <taxon>Flavobacteriia</taxon>
        <taxon>Flavobacteriales</taxon>
        <taxon>Flavobacteriaceae</taxon>
        <taxon>Flavobacterium</taxon>
    </lineage>
</organism>